<dbReference type="InterPro" id="IPR012480">
    <property type="entry name" value="Hepar_II_III_C"/>
</dbReference>
<comment type="subcellular location">
    <subcellularLocation>
        <location evidence="1">Periplasm</location>
    </subcellularLocation>
    <subcellularLocation>
        <location evidence="2">Secreted</location>
    </subcellularLocation>
</comment>
<dbReference type="Pfam" id="PF24517">
    <property type="entry name" value="CBM96"/>
    <property type="match status" value="1"/>
</dbReference>
<dbReference type="RefSeq" id="WP_249865476.1">
    <property type="nucleotide sequence ID" value="NZ_CP027059.1"/>
</dbReference>
<evidence type="ECO:0000259" key="9">
    <source>
        <dbReference type="Pfam" id="PF07940"/>
    </source>
</evidence>
<sequence length="1018" mass="109251">MWRKWLVTGLVSSLLFLPWLPAPKALAADPHPWFIDMTDINNRVASDAWAQTFKNNLLSKADVWLSRAPIFETDAESHYTQRPDFICVMDNAAPQYEYSTTIPSSFLCPGPDGSIGSAADNHTITAADVTPAQWTQLIHGWETRREFDQLNAILQLSFAYQLADATDPSKGLYAQKARDFLVDYSSKYVNYKRHDNAGAVEPAAVKSTAGKASVQWLDDASFFLQPGAWAYDMLFDSGYLSSSDKTAIESALRSGVALLPSTSDPDAEWSVPYNWGTVNSAAQAAVGYLLGDTTMQQRAKDGFAFQMNNQVRSDGFWWEGTMVYHNMVLDNLFILAESAYRRGASTHENLYGNANMEKMFEMLTKAAYPDGGLQMNNDSTIQTVIKERAIVANLEAANSLYGDQVYADLLNAAYSGTLRRYDLTSGTTDLYGYKAMFIGKPYSSANTAVPSPEGAYLGMQTLRLSDSTAAGDELQSTLDYGEHGGEHGHYDKLNMTLYGKGHIWGKDLGTPNYGSPLKNGWFIKTIAHNTLGIRNESQNETDAAYRVLRTSGQMHVAEAEAPGAYGSSAKYMRANVLIKPYVVDLFRVANASEVAYPAVQDANIQDGSASDTNFGSSTTITVKGINSSGTKRMAYVQMDFSRFTDPGTGKATLKLYGHNAADTATVPIDVYGIADDTWDASTMTWNSGSPNHSSTDAAVTDIGSTATLLGTLQVSNVSQYYSLDVTSFINDNIGDKKASFVLVDSSHSGRSVIFNSSENAANPPVLLIDGNSSVIYDYAYHNPNSSLSVNGVSLSSVPGALGTANGYSYIDHLQQGTTNAAWNAVFTDNADPSLKYKISMVPMNGMQVTAGLAPGIGVSPGETGPVLVASKSVASTGNTDFISVHEPFNTAAGPQAASVGLEGTAVKITRSSGGMDYVRYDLDHNMFAYVAKTPSGQVARIENIGYANVNVGGTVYFTAAAAPRTFSAAVDGSSLTVDQSPSSLGTVGVNIGSQTITSLKVNGVSVPFTVASGILTYH</sequence>
<keyword evidence="6" id="KW-0456">Lyase</keyword>
<feature type="domain" description="Heparinase II/III-like C-terminal" evidence="9">
    <location>
        <begin position="451"/>
        <end position="547"/>
    </location>
</feature>
<proteinExistence type="predicted"/>
<dbReference type="InterPro" id="IPR008929">
    <property type="entry name" value="Chondroitin_lyas"/>
</dbReference>
<dbReference type="Pfam" id="PF07940">
    <property type="entry name" value="Hepar_II_III_C"/>
    <property type="match status" value="1"/>
</dbReference>
<protein>
    <submittedName>
        <fullName evidence="11">Heparinase II/III-like protein</fullName>
    </submittedName>
</protein>
<feature type="domain" description="Alginate lyase" evidence="8">
    <location>
        <begin position="232"/>
        <end position="366"/>
    </location>
</feature>
<dbReference type="Gene3D" id="1.50.10.100">
    <property type="entry name" value="Chondroitin AC/alginate lyase"/>
    <property type="match status" value="1"/>
</dbReference>
<evidence type="ECO:0000259" key="8">
    <source>
        <dbReference type="Pfam" id="PF05426"/>
    </source>
</evidence>
<evidence type="ECO:0000256" key="3">
    <source>
        <dbReference type="ARBA" id="ARBA00022525"/>
    </source>
</evidence>
<dbReference type="Pfam" id="PF05426">
    <property type="entry name" value="Alginate_lyase"/>
    <property type="match status" value="1"/>
</dbReference>
<organism evidence="11 12">
    <name type="scientific">Paenibacillus konkukensis</name>
    <dbReference type="NCBI Taxonomy" id="2020716"/>
    <lineage>
        <taxon>Bacteria</taxon>
        <taxon>Bacillati</taxon>
        <taxon>Bacillota</taxon>
        <taxon>Bacilli</taxon>
        <taxon>Bacillales</taxon>
        <taxon>Paenibacillaceae</taxon>
        <taxon>Paenibacillus</taxon>
    </lineage>
</organism>
<evidence type="ECO:0000256" key="2">
    <source>
        <dbReference type="ARBA" id="ARBA00004613"/>
    </source>
</evidence>
<dbReference type="Proteomes" id="UP001057134">
    <property type="component" value="Chromosome"/>
</dbReference>
<keyword evidence="4 7" id="KW-0732">Signal</keyword>
<dbReference type="EMBL" id="CP027059">
    <property type="protein sequence ID" value="UQZ83462.1"/>
    <property type="molecule type" value="Genomic_DNA"/>
</dbReference>
<keyword evidence="5" id="KW-0574">Periplasm</keyword>
<evidence type="ECO:0000256" key="5">
    <source>
        <dbReference type="ARBA" id="ARBA00022764"/>
    </source>
</evidence>
<feature type="domain" description="Carbohydrate-binding module family 96" evidence="10">
    <location>
        <begin position="595"/>
        <end position="769"/>
    </location>
</feature>
<evidence type="ECO:0000313" key="11">
    <source>
        <dbReference type="EMBL" id="UQZ83462.1"/>
    </source>
</evidence>
<dbReference type="PANTHER" id="PTHR39210:SF1">
    <property type="entry name" value="HEPARIN-SULFATE LYASE"/>
    <property type="match status" value="1"/>
</dbReference>
<dbReference type="SUPFAM" id="SSF48230">
    <property type="entry name" value="Chondroitin AC/alginate lyase"/>
    <property type="match status" value="1"/>
</dbReference>
<reference evidence="11" key="1">
    <citation type="submission" date="2018-02" db="EMBL/GenBank/DDBJ databases">
        <authorList>
            <person name="Kim S.-K."/>
            <person name="Jung H.-I."/>
            <person name="Lee S.-W."/>
        </authorList>
    </citation>
    <scope>NUCLEOTIDE SEQUENCE</scope>
    <source>
        <strain evidence="11">SK3146</strain>
    </source>
</reference>
<dbReference type="InterPro" id="IPR055372">
    <property type="entry name" value="CBM96"/>
</dbReference>
<gene>
    <name evidence="11" type="ORF">SK3146_02649</name>
</gene>
<evidence type="ECO:0000256" key="4">
    <source>
        <dbReference type="ARBA" id="ARBA00022729"/>
    </source>
</evidence>
<name>A0ABY4RN13_9BACL</name>
<evidence type="ECO:0000313" key="12">
    <source>
        <dbReference type="Proteomes" id="UP001057134"/>
    </source>
</evidence>
<dbReference type="InterPro" id="IPR008397">
    <property type="entry name" value="Alginate_lyase_dom"/>
</dbReference>
<evidence type="ECO:0000259" key="10">
    <source>
        <dbReference type="Pfam" id="PF24517"/>
    </source>
</evidence>
<keyword evidence="12" id="KW-1185">Reference proteome</keyword>
<dbReference type="PANTHER" id="PTHR39210">
    <property type="entry name" value="HEPARIN-SULFATE LYASE"/>
    <property type="match status" value="1"/>
</dbReference>
<dbReference type="Gene3D" id="2.70.98.70">
    <property type="match status" value="2"/>
</dbReference>
<dbReference type="NCBIfam" id="NF033679">
    <property type="entry name" value="DNRLRE_dom"/>
    <property type="match status" value="1"/>
</dbReference>
<feature type="signal peptide" evidence="7">
    <location>
        <begin position="1"/>
        <end position="27"/>
    </location>
</feature>
<reference evidence="11" key="2">
    <citation type="journal article" date="2021" name="J Anim Sci Technol">
        <title>Complete genome sequence of Paenibacillus konkukensis sp. nov. SK3146 as a potential probiotic strain.</title>
        <authorList>
            <person name="Jung H.I."/>
            <person name="Park S."/>
            <person name="Niu K.M."/>
            <person name="Lee S.W."/>
            <person name="Kothari D."/>
            <person name="Yi K.J."/>
            <person name="Kim S.K."/>
        </authorList>
    </citation>
    <scope>NUCLEOTIDE SEQUENCE</scope>
    <source>
        <strain evidence="11">SK3146</strain>
    </source>
</reference>
<feature type="chain" id="PRO_5046800382" evidence="7">
    <location>
        <begin position="28"/>
        <end position="1018"/>
    </location>
</feature>
<keyword evidence="3" id="KW-0964">Secreted</keyword>
<evidence type="ECO:0000256" key="7">
    <source>
        <dbReference type="SAM" id="SignalP"/>
    </source>
</evidence>
<evidence type="ECO:0000256" key="1">
    <source>
        <dbReference type="ARBA" id="ARBA00004418"/>
    </source>
</evidence>
<evidence type="ECO:0000256" key="6">
    <source>
        <dbReference type="ARBA" id="ARBA00023239"/>
    </source>
</evidence>
<accession>A0ABY4RN13</accession>